<evidence type="ECO:0000313" key="2">
    <source>
        <dbReference type="Proteomes" id="UP000298138"/>
    </source>
</evidence>
<protein>
    <submittedName>
        <fullName evidence="1">Uncharacterized protein</fullName>
    </submittedName>
</protein>
<gene>
    <name evidence="1" type="ORF">EX30DRAFT_7012</name>
</gene>
<organism evidence="1 2">
    <name type="scientific">Ascodesmis nigricans</name>
    <dbReference type="NCBI Taxonomy" id="341454"/>
    <lineage>
        <taxon>Eukaryota</taxon>
        <taxon>Fungi</taxon>
        <taxon>Dikarya</taxon>
        <taxon>Ascomycota</taxon>
        <taxon>Pezizomycotina</taxon>
        <taxon>Pezizomycetes</taxon>
        <taxon>Pezizales</taxon>
        <taxon>Ascodesmidaceae</taxon>
        <taxon>Ascodesmis</taxon>
    </lineage>
</organism>
<proteinExistence type="predicted"/>
<name>A0A4S2N616_9PEZI</name>
<keyword evidence="2" id="KW-1185">Reference proteome</keyword>
<sequence>MWIRYAIRYTYYQCCLTLVLCSPGATQPCSNHISDPLSITHLPPAHRRLIETHINIHPPCSLPPLIYITSTHSQNPFLPINWWFLTIQHKLLRLGTFHIYLCALHNLCFLQFRSLTHQ</sequence>
<reference evidence="1 2" key="1">
    <citation type="submission" date="2019-04" db="EMBL/GenBank/DDBJ databases">
        <title>Comparative genomics and transcriptomics to analyze fruiting body development in filamentous ascomycetes.</title>
        <authorList>
            <consortium name="DOE Joint Genome Institute"/>
            <person name="Lutkenhaus R."/>
            <person name="Traeger S."/>
            <person name="Breuer J."/>
            <person name="Kuo A."/>
            <person name="Lipzen A."/>
            <person name="Pangilinan J."/>
            <person name="Dilworth D."/>
            <person name="Sandor L."/>
            <person name="Poggeler S."/>
            <person name="Barry K."/>
            <person name="Grigoriev I.V."/>
            <person name="Nowrousian M."/>
        </authorList>
    </citation>
    <scope>NUCLEOTIDE SEQUENCE [LARGE SCALE GENOMIC DNA]</scope>
    <source>
        <strain evidence="1 2">CBS 389.68</strain>
    </source>
</reference>
<accession>A0A4S2N616</accession>
<evidence type="ECO:0000313" key="1">
    <source>
        <dbReference type="EMBL" id="TGZ84748.1"/>
    </source>
</evidence>
<dbReference type="Proteomes" id="UP000298138">
    <property type="component" value="Unassembled WGS sequence"/>
</dbReference>
<dbReference type="InParanoid" id="A0A4S2N616"/>
<dbReference type="EMBL" id="ML220112">
    <property type="protein sequence ID" value="TGZ84748.1"/>
    <property type="molecule type" value="Genomic_DNA"/>
</dbReference>
<dbReference type="AlphaFoldDB" id="A0A4S2N616"/>